<evidence type="ECO:0000256" key="9">
    <source>
        <dbReference type="ARBA" id="ARBA00022833"/>
    </source>
</evidence>
<dbReference type="GO" id="GO:0046872">
    <property type="term" value="F:metal ion binding"/>
    <property type="evidence" value="ECO:0007669"/>
    <property type="project" value="UniProtKB-KW"/>
</dbReference>
<dbReference type="Proteomes" id="UP000198461">
    <property type="component" value="Unassembled WGS sequence"/>
</dbReference>
<dbReference type="GO" id="GO:0008237">
    <property type="term" value="F:metallopeptidase activity"/>
    <property type="evidence" value="ECO:0007669"/>
    <property type="project" value="UniProtKB-KW"/>
</dbReference>
<evidence type="ECO:0000313" key="16">
    <source>
        <dbReference type="Proteomes" id="UP000198461"/>
    </source>
</evidence>
<keyword evidence="7" id="KW-0479">Metal-binding</keyword>
<evidence type="ECO:0000256" key="11">
    <source>
        <dbReference type="ARBA" id="ARBA00023049"/>
    </source>
</evidence>
<feature type="transmembrane region" description="Helical" evidence="13">
    <location>
        <begin position="54"/>
        <end position="77"/>
    </location>
</feature>
<dbReference type="RefSeq" id="WP_074201331.1">
    <property type="nucleotide sequence ID" value="NZ_FSRE01000002.1"/>
</dbReference>
<gene>
    <name evidence="15" type="ORF">SAMN05443662_1062</name>
</gene>
<comment type="cofactor">
    <cofactor evidence="1">
        <name>Zn(2+)</name>
        <dbReference type="ChEBI" id="CHEBI:29105"/>
    </cofactor>
</comment>
<comment type="similarity">
    <text evidence="3">Belongs to the peptidase M50B family.</text>
</comment>
<evidence type="ECO:0000256" key="4">
    <source>
        <dbReference type="ARBA" id="ARBA00022475"/>
    </source>
</evidence>
<feature type="transmembrane region" description="Helical" evidence="13">
    <location>
        <begin position="97"/>
        <end position="120"/>
    </location>
</feature>
<feature type="transmembrane region" description="Helical" evidence="13">
    <location>
        <begin position="12"/>
        <end position="33"/>
    </location>
</feature>
<keyword evidence="10 13" id="KW-1133">Transmembrane helix</keyword>
<accession>A0A1N6FFP9</accession>
<sequence>MNELTIAQKIAIWTLPILLAIILHEVAHGWVAYKLGDPTAKAQGRLTLNPLVHIDPIGTVVVPLVLLVLGGFIFGWARPVPVDLRYFKDPYKDMAKVAIAGPMANMLMAIGWGLLMVWGVRLQVDMPDIGKFLMYSGLAGVQINLILAALNLIPIPPLDGSRIVAAFLPGNLRNSYYRLEPYGFFILLALIFTGLLNPILMPIYVALKSVVQSIIGVA</sequence>
<dbReference type="AlphaFoldDB" id="A0A1N6FFP9"/>
<keyword evidence="4" id="KW-1003">Cell membrane</keyword>
<dbReference type="GO" id="GO:0006508">
    <property type="term" value="P:proteolysis"/>
    <property type="evidence" value="ECO:0007669"/>
    <property type="project" value="UniProtKB-KW"/>
</dbReference>
<keyword evidence="12 13" id="KW-0472">Membrane</keyword>
<evidence type="ECO:0000256" key="2">
    <source>
        <dbReference type="ARBA" id="ARBA00004651"/>
    </source>
</evidence>
<evidence type="ECO:0000256" key="3">
    <source>
        <dbReference type="ARBA" id="ARBA00007931"/>
    </source>
</evidence>
<keyword evidence="9" id="KW-0862">Zinc</keyword>
<dbReference type="InterPro" id="IPR008915">
    <property type="entry name" value="Peptidase_M50"/>
</dbReference>
<evidence type="ECO:0000256" key="12">
    <source>
        <dbReference type="ARBA" id="ARBA00023136"/>
    </source>
</evidence>
<dbReference type="Pfam" id="PF02163">
    <property type="entry name" value="Peptidase_M50"/>
    <property type="match status" value="1"/>
</dbReference>
<feature type="transmembrane region" description="Helical" evidence="13">
    <location>
        <begin position="182"/>
        <end position="207"/>
    </location>
</feature>
<comment type="subcellular location">
    <subcellularLocation>
        <location evidence="2">Cell membrane</location>
        <topology evidence="2">Multi-pass membrane protein</topology>
    </subcellularLocation>
</comment>
<evidence type="ECO:0000256" key="1">
    <source>
        <dbReference type="ARBA" id="ARBA00001947"/>
    </source>
</evidence>
<evidence type="ECO:0000256" key="5">
    <source>
        <dbReference type="ARBA" id="ARBA00022670"/>
    </source>
</evidence>
<dbReference type="PANTHER" id="PTHR35864">
    <property type="entry name" value="ZINC METALLOPROTEASE MJ0611-RELATED"/>
    <property type="match status" value="1"/>
</dbReference>
<feature type="domain" description="Peptidase M50" evidence="14">
    <location>
        <begin position="141"/>
        <end position="187"/>
    </location>
</feature>
<dbReference type="STRING" id="364032.SAMN05443662_1062"/>
<dbReference type="EMBL" id="FSRE01000002">
    <property type="protein sequence ID" value="SIN94118.1"/>
    <property type="molecule type" value="Genomic_DNA"/>
</dbReference>
<evidence type="ECO:0000256" key="10">
    <source>
        <dbReference type="ARBA" id="ARBA00022989"/>
    </source>
</evidence>
<keyword evidence="11" id="KW-0482">Metalloprotease</keyword>
<evidence type="ECO:0000256" key="8">
    <source>
        <dbReference type="ARBA" id="ARBA00022801"/>
    </source>
</evidence>
<dbReference type="CDD" id="cd06158">
    <property type="entry name" value="S2P-M50_like_1"/>
    <property type="match status" value="1"/>
</dbReference>
<evidence type="ECO:0000256" key="7">
    <source>
        <dbReference type="ARBA" id="ARBA00022723"/>
    </source>
</evidence>
<evidence type="ECO:0000313" key="15">
    <source>
        <dbReference type="EMBL" id="SIN94118.1"/>
    </source>
</evidence>
<keyword evidence="5 15" id="KW-0645">Protease</keyword>
<dbReference type="InterPro" id="IPR052348">
    <property type="entry name" value="Metallopeptidase_M50B"/>
</dbReference>
<proteinExistence type="inferred from homology"/>
<keyword evidence="16" id="KW-1185">Reference proteome</keyword>
<protein>
    <submittedName>
        <fullName evidence="15">Zn-dependent protease (Includes SpoIVFB)</fullName>
    </submittedName>
</protein>
<keyword evidence="6 13" id="KW-0812">Transmembrane</keyword>
<keyword evidence="8" id="KW-0378">Hydrolase</keyword>
<dbReference type="PANTHER" id="PTHR35864:SF1">
    <property type="entry name" value="ZINC METALLOPROTEASE YWHC-RELATED"/>
    <property type="match status" value="1"/>
</dbReference>
<dbReference type="GO" id="GO:0005886">
    <property type="term" value="C:plasma membrane"/>
    <property type="evidence" value="ECO:0007669"/>
    <property type="project" value="UniProtKB-SubCell"/>
</dbReference>
<organism evidence="15 16">
    <name type="scientific">Sulfurivirga caldicuralii</name>
    <dbReference type="NCBI Taxonomy" id="364032"/>
    <lineage>
        <taxon>Bacteria</taxon>
        <taxon>Pseudomonadati</taxon>
        <taxon>Pseudomonadota</taxon>
        <taxon>Gammaproteobacteria</taxon>
        <taxon>Thiotrichales</taxon>
        <taxon>Piscirickettsiaceae</taxon>
        <taxon>Sulfurivirga</taxon>
    </lineage>
</organism>
<feature type="transmembrane region" description="Helical" evidence="13">
    <location>
        <begin position="132"/>
        <end position="153"/>
    </location>
</feature>
<evidence type="ECO:0000256" key="6">
    <source>
        <dbReference type="ARBA" id="ARBA00022692"/>
    </source>
</evidence>
<reference evidence="15 16" key="1">
    <citation type="submission" date="2016-11" db="EMBL/GenBank/DDBJ databases">
        <authorList>
            <person name="Jaros S."/>
            <person name="Januszkiewicz K."/>
            <person name="Wedrychowicz H."/>
        </authorList>
    </citation>
    <scope>NUCLEOTIDE SEQUENCE [LARGE SCALE GENOMIC DNA]</scope>
    <source>
        <strain evidence="15 16">DSM 17737</strain>
    </source>
</reference>
<evidence type="ECO:0000256" key="13">
    <source>
        <dbReference type="SAM" id="Phobius"/>
    </source>
</evidence>
<dbReference type="InterPro" id="IPR044537">
    <property type="entry name" value="Rip2-like"/>
</dbReference>
<evidence type="ECO:0000259" key="14">
    <source>
        <dbReference type="Pfam" id="PF02163"/>
    </source>
</evidence>
<name>A0A1N6FFP9_9GAMM</name>
<dbReference type="OrthoDB" id="9800627at2"/>